<keyword evidence="7" id="KW-1185">Reference proteome</keyword>
<keyword evidence="3" id="KW-0998">Cell outer membrane</keyword>
<dbReference type="PROSITE" id="PS50005">
    <property type="entry name" value="TPR"/>
    <property type="match status" value="2"/>
</dbReference>
<keyword evidence="2" id="KW-0472">Membrane</keyword>
<evidence type="ECO:0000259" key="5">
    <source>
        <dbReference type="Pfam" id="PF04773"/>
    </source>
</evidence>
<dbReference type="Pfam" id="PF13432">
    <property type="entry name" value="TPR_16"/>
    <property type="match status" value="1"/>
</dbReference>
<sequence length="1117" mass="125720">MKICWAVAIYLHQKKFSALILTIFTVTGWMANITQAHAAPTCKPEVARVVSMQGTIEIRRTQENVWQQAGMEVVLCAGDMIRARSQSRAALRLSNNSMLRLDQKTSITFPAAQEERGTSLLDLFEGAIHIITRTPQPFKIRTPFVNASVEGTEFVVGLREDNTEVVVYEGKVSVSNELGSILLHDHEAAVTYKGQAPRKEIIIRPADAVQWALYYPVVLNYWQDGEAGSSALIRQASHLLTVGQADEAKEIIQQILQLEPNNSNAHALLAIIALVQNEKDQALELASKSVALDQESTAGYLALSYTQQAHFEIEAALESLQKALTFDVQNALIWARLAELQMSTGYLERALDAAKLAVNLDPGLAKTQTVLGFAHLLQIDTQTAKDIFHRAIALDQADPTPRLGLGLALIREGELEAGRIELEIAASLDPANSLIRSYLGKAYFEEKRYPLASTQFDLAKERDPKDPTPWFYDAIQKQTQNRPVEALRDIQKSIELNNNRAVYRSKFLLDHDEAARGSSLARIFENLGFERRAVMETAKSLSFDPANYSAHRFLSDTYANIPRHEIARASELLQAQLLQPINVNPVQPHSAVADLNIVTNSGPSAAGFNEFTPLMERNKPQLVASGIVGSNNTLGNEVVASALYNRASISAGQFHYESDGFRTNNDQRHNIYNIFMQYALTEKLNIQAEVRARETNHGNLITDFDNDSKDLNADNNRKRRGLDDNTVRVGARYALSPKQDIIISTMFADRHEKQISSGFFNPATSNLEILGHDKGYQTEAQYQFRERNFNALGGGGSYQIDSKDKWHDKDITTRKIVEECIVCESFNRKRDNGYIYTYTNFNRLNLTLGGDYTSFKENAIDIERFNPKLGLQLDIFSNLRLRLAWFKTIKSALISNQTLEPTQVAGFNQFFDDVNGTKTRRMGIGIDTHINKIIFGGLEISRRDIDVPSVLGSGATFEQQQEKQYRAYLYLAPHINWVVRSEVLFDKFSRAITPAGPHQIDTLSTPVNISYFNQKGVFSTLTGTFVRQEVDREYTLAGNKNMNHENEGIEKFFLLDMIMGYRFPNRMGILSLEGRNLLDQDFLFRNINFQAAEPTNSRVNTNFIPMRTFFARLTFNF</sequence>
<dbReference type="Gene3D" id="2.40.170.20">
    <property type="entry name" value="TonB-dependent receptor, beta-barrel domain"/>
    <property type="match status" value="1"/>
</dbReference>
<dbReference type="SMART" id="SM00028">
    <property type="entry name" value="TPR"/>
    <property type="match status" value="8"/>
</dbReference>
<proteinExistence type="predicted"/>
<dbReference type="RefSeq" id="WP_090322257.1">
    <property type="nucleotide sequence ID" value="NZ_FNOE01000040.1"/>
</dbReference>
<dbReference type="Pfam" id="PF14559">
    <property type="entry name" value="TPR_19"/>
    <property type="match status" value="1"/>
</dbReference>
<dbReference type="PANTHER" id="PTHR38731">
    <property type="entry name" value="LIPL45-RELATED LIPOPROTEIN-RELATED"/>
    <property type="match status" value="1"/>
</dbReference>
<evidence type="ECO:0000313" key="6">
    <source>
        <dbReference type="EMBL" id="SEP02844.1"/>
    </source>
</evidence>
<dbReference type="Gene3D" id="2.60.120.1440">
    <property type="match status" value="1"/>
</dbReference>
<dbReference type="STRING" id="42354.SAMN05216333_1363"/>
<feature type="repeat" description="TPR" evidence="4">
    <location>
        <begin position="331"/>
        <end position="364"/>
    </location>
</feature>
<gene>
    <name evidence="6" type="ORF">SAMN05216333_1363</name>
</gene>
<dbReference type="Pfam" id="PF04773">
    <property type="entry name" value="FecR"/>
    <property type="match status" value="1"/>
</dbReference>
<dbReference type="InterPro" id="IPR006860">
    <property type="entry name" value="FecR"/>
</dbReference>
<keyword evidence="4" id="KW-0802">TPR repeat</keyword>
<accession>A0A1H8UIZ9</accession>
<dbReference type="Proteomes" id="UP000198814">
    <property type="component" value="Unassembled WGS sequence"/>
</dbReference>
<dbReference type="Gene3D" id="1.25.40.10">
    <property type="entry name" value="Tetratricopeptide repeat domain"/>
    <property type="match status" value="1"/>
</dbReference>
<dbReference type="AlphaFoldDB" id="A0A1H8UIZ9"/>
<dbReference type="InterPro" id="IPR019734">
    <property type="entry name" value="TPR_rpt"/>
</dbReference>
<comment type="subcellular location">
    <subcellularLocation>
        <location evidence="1">Cell outer membrane</location>
    </subcellularLocation>
</comment>
<protein>
    <submittedName>
        <fullName evidence="6">FecR family protein</fullName>
    </submittedName>
</protein>
<feature type="repeat" description="TPR" evidence="4">
    <location>
        <begin position="229"/>
        <end position="262"/>
    </location>
</feature>
<dbReference type="InterPro" id="IPR036942">
    <property type="entry name" value="Beta-barrel_TonB_sf"/>
</dbReference>
<reference evidence="7" key="1">
    <citation type="submission" date="2016-10" db="EMBL/GenBank/DDBJ databases">
        <authorList>
            <person name="Varghese N."/>
            <person name="Submissions S."/>
        </authorList>
    </citation>
    <scope>NUCLEOTIDE SEQUENCE [LARGE SCALE GENOMIC DNA]</scope>
    <source>
        <strain evidence="7">Nm76</strain>
    </source>
</reference>
<dbReference type="EMBL" id="FODO01000036">
    <property type="protein sequence ID" value="SEP02844.1"/>
    <property type="molecule type" value="Genomic_DNA"/>
</dbReference>
<dbReference type="OrthoDB" id="8552139at2"/>
<evidence type="ECO:0000313" key="7">
    <source>
        <dbReference type="Proteomes" id="UP000198814"/>
    </source>
</evidence>
<organism evidence="6 7">
    <name type="scientific">Nitrosomonas oligotropha</name>
    <dbReference type="NCBI Taxonomy" id="42354"/>
    <lineage>
        <taxon>Bacteria</taxon>
        <taxon>Pseudomonadati</taxon>
        <taxon>Pseudomonadota</taxon>
        <taxon>Betaproteobacteria</taxon>
        <taxon>Nitrosomonadales</taxon>
        <taxon>Nitrosomonadaceae</taxon>
        <taxon>Nitrosomonas</taxon>
    </lineage>
</organism>
<evidence type="ECO:0000256" key="2">
    <source>
        <dbReference type="ARBA" id="ARBA00023136"/>
    </source>
</evidence>
<name>A0A1H8UIZ9_9PROT</name>
<dbReference type="SUPFAM" id="SSF81901">
    <property type="entry name" value="HCP-like"/>
    <property type="match status" value="1"/>
</dbReference>
<evidence type="ECO:0000256" key="4">
    <source>
        <dbReference type="PROSITE-ProRule" id="PRU00339"/>
    </source>
</evidence>
<dbReference type="InterPro" id="IPR011990">
    <property type="entry name" value="TPR-like_helical_dom_sf"/>
</dbReference>
<evidence type="ECO:0000256" key="1">
    <source>
        <dbReference type="ARBA" id="ARBA00004442"/>
    </source>
</evidence>
<dbReference type="SUPFAM" id="SSF56935">
    <property type="entry name" value="Porins"/>
    <property type="match status" value="1"/>
</dbReference>
<feature type="domain" description="FecR protein" evidence="5">
    <location>
        <begin position="80"/>
        <end position="172"/>
    </location>
</feature>
<evidence type="ECO:0000256" key="3">
    <source>
        <dbReference type="ARBA" id="ARBA00023237"/>
    </source>
</evidence>
<dbReference type="SUPFAM" id="SSF48452">
    <property type="entry name" value="TPR-like"/>
    <property type="match status" value="1"/>
</dbReference>
<dbReference type="GO" id="GO:0009279">
    <property type="term" value="C:cell outer membrane"/>
    <property type="evidence" value="ECO:0007669"/>
    <property type="project" value="UniProtKB-SubCell"/>
</dbReference>